<proteinExistence type="predicted"/>
<accession>A0A3B1A256</accession>
<dbReference type="AlphaFoldDB" id="A0A3B1A256"/>
<evidence type="ECO:0000313" key="1">
    <source>
        <dbReference type="EMBL" id="VAW92269.1"/>
    </source>
</evidence>
<reference evidence="1" key="1">
    <citation type="submission" date="2018-06" db="EMBL/GenBank/DDBJ databases">
        <authorList>
            <person name="Zhirakovskaya E."/>
        </authorList>
    </citation>
    <scope>NUCLEOTIDE SEQUENCE</scope>
</reference>
<gene>
    <name evidence="1" type="ORF">MNBD_GAMMA22-308</name>
</gene>
<dbReference type="EMBL" id="UOFS01000012">
    <property type="protein sequence ID" value="VAW92269.1"/>
    <property type="molecule type" value="Genomic_DNA"/>
</dbReference>
<name>A0A3B1A256_9ZZZZ</name>
<protein>
    <submittedName>
        <fullName evidence="1">Uncharacterized protein</fullName>
    </submittedName>
</protein>
<organism evidence="1">
    <name type="scientific">hydrothermal vent metagenome</name>
    <dbReference type="NCBI Taxonomy" id="652676"/>
    <lineage>
        <taxon>unclassified sequences</taxon>
        <taxon>metagenomes</taxon>
        <taxon>ecological metagenomes</taxon>
    </lineage>
</organism>
<sequence length="111" mass="12499">MIAAMLLLPVQQSFTQNLGEFIMPDASSMVSYMDMEHCEAFAAVFESEQRNNCCDDNVCDSTHCYSAASVIALFPNHDLINAYVPQQYAVAFEQREINIIPSELFRPPRVS</sequence>